<reference evidence="2 3" key="1">
    <citation type="submission" date="2019-06" db="EMBL/GenBank/DDBJ databases">
        <title>A chromosomal-level reference genome of Carpinus fangiana (Coryloideae, Betulaceae).</title>
        <authorList>
            <person name="Yang X."/>
            <person name="Wang Z."/>
            <person name="Zhang L."/>
            <person name="Hao G."/>
            <person name="Liu J."/>
            <person name="Yang Y."/>
        </authorList>
    </citation>
    <scope>NUCLEOTIDE SEQUENCE [LARGE SCALE GENOMIC DNA]</scope>
    <source>
        <strain evidence="2">Cfa_2016G</strain>
        <tissue evidence="2">Leaf</tissue>
    </source>
</reference>
<feature type="signal peptide" evidence="1">
    <location>
        <begin position="1"/>
        <end position="22"/>
    </location>
</feature>
<dbReference type="Proteomes" id="UP000327013">
    <property type="component" value="Unassembled WGS sequence"/>
</dbReference>
<sequence length="72" mass="7221">MHFPSAAVAILFALTATASAVAQSQPPCLKSPECPYASGCSDDNPDPVTGKGCPCAHCGPGSTLDGSPCYYS</sequence>
<accession>A0A5N6KRX5</accession>
<organism evidence="2 3">
    <name type="scientific">Carpinus fangiana</name>
    <dbReference type="NCBI Taxonomy" id="176857"/>
    <lineage>
        <taxon>Eukaryota</taxon>
        <taxon>Viridiplantae</taxon>
        <taxon>Streptophyta</taxon>
        <taxon>Embryophyta</taxon>
        <taxon>Tracheophyta</taxon>
        <taxon>Spermatophyta</taxon>
        <taxon>Magnoliopsida</taxon>
        <taxon>eudicotyledons</taxon>
        <taxon>Gunneridae</taxon>
        <taxon>Pentapetalae</taxon>
        <taxon>rosids</taxon>
        <taxon>fabids</taxon>
        <taxon>Fagales</taxon>
        <taxon>Betulaceae</taxon>
        <taxon>Carpinus</taxon>
    </lineage>
</organism>
<gene>
    <name evidence="2" type="ORF">FH972_022109</name>
</gene>
<protein>
    <recommendedName>
        <fullName evidence="4">Bowman-Birk serine protease inhibitors family domain-containing protein</fullName>
    </recommendedName>
</protein>
<evidence type="ECO:0000256" key="1">
    <source>
        <dbReference type="SAM" id="SignalP"/>
    </source>
</evidence>
<proteinExistence type="predicted"/>
<comment type="caution">
    <text evidence="2">The sequence shown here is derived from an EMBL/GenBank/DDBJ whole genome shotgun (WGS) entry which is preliminary data.</text>
</comment>
<dbReference type="AlphaFoldDB" id="A0A5N6KRX5"/>
<dbReference type="EMBL" id="VIBQ01000010">
    <property type="protein sequence ID" value="KAB8339174.1"/>
    <property type="molecule type" value="Genomic_DNA"/>
</dbReference>
<evidence type="ECO:0008006" key="4">
    <source>
        <dbReference type="Google" id="ProtNLM"/>
    </source>
</evidence>
<evidence type="ECO:0000313" key="3">
    <source>
        <dbReference type="Proteomes" id="UP000327013"/>
    </source>
</evidence>
<keyword evidence="3" id="KW-1185">Reference proteome</keyword>
<name>A0A5N6KRX5_9ROSI</name>
<keyword evidence="1" id="KW-0732">Signal</keyword>
<evidence type="ECO:0000313" key="2">
    <source>
        <dbReference type="EMBL" id="KAB8339174.1"/>
    </source>
</evidence>
<feature type="chain" id="PRO_5024396644" description="Bowman-Birk serine protease inhibitors family domain-containing protein" evidence="1">
    <location>
        <begin position="23"/>
        <end position="72"/>
    </location>
</feature>